<organism evidence="1 2">
    <name type="scientific">Adineta steineri</name>
    <dbReference type="NCBI Taxonomy" id="433720"/>
    <lineage>
        <taxon>Eukaryota</taxon>
        <taxon>Metazoa</taxon>
        <taxon>Spiralia</taxon>
        <taxon>Gnathifera</taxon>
        <taxon>Rotifera</taxon>
        <taxon>Eurotatoria</taxon>
        <taxon>Bdelloidea</taxon>
        <taxon>Adinetida</taxon>
        <taxon>Adinetidae</taxon>
        <taxon>Adineta</taxon>
    </lineage>
</organism>
<dbReference type="AlphaFoldDB" id="A0A819LQH0"/>
<gene>
    <name evidence="1" type="ORF">OKA104_LOCUS27746</name>
</gene>
<dbReference type="EMBL" id="CAJOAY010002597">
    <property type="protein sequence ID" value="CAF3964794.1"/>
    <property type="molecule type" value="Genomic_DNA"/>
</dbReference>
<proteinExistence type="predicted"/>
<comment type="caution">
    <text evidence="1">The sequence shown here is derived from an EMBL/GenBank/DDBJ whole genome shotgun (WGS) entry which is preliminary data.</text>
</comment>
<reference evidence="1" key="1">
    <citation type="submission" date="2021-02" db="EMBL/GenBank/DDBJ databases">
        <authorList>
            <person name="Nowell W R."/>
        </authorList>
    </citation>
    <scope>NUCLEOTIDE SEQUENCE</scope>
</reference>
<dbReference type="Proteomes" id="UP000663881">
    <property type="component" value="Unassembled WGS sequence"/>
</dbReference>
<name>A0A819LQH0_9BILA</name>
<evidence type="ECO:0000313" key="2">
    <source>
        <dbReference type="Proteomes" id="UP000663881"/>
    </source>
</evidence>
<accession>A0A819LQH0</accession>
<protein>
    <submittedName>
        <fullName evidence="1">Uncharacterized protein</fullName>
    </submittedName>
</protein>
<feature type="non-terminal residue" evidence="1">
    <location>
        <position position="1"/>
    </location>
</feature>
<evidence type="ECO:0000313" key="1">
    <source>
        <dbReference type="EMBL" id="CAF3964794.1"/>
    </source>
</evidence>
<sequence>MSFIESAIEKKTGLDLNHDGFVGSEKNAEKQYGADFN</sequence>